<reference evidence="3" key="1">
    <citation type="submission" date="2021-01" db="EMBL/GenBank/DDBJ databases">
        <title>Caligus Genome Assembly.</title>
        <authorList>
            <person name="Gallardo-Escarate C."/>
        </authorList>
    </citation>
    <scope>NUCLEOTIDE SEQUENCE [LARGE SCALE GENOMIC DNA]</scope>
</reference>
<proteinExistence type="predicted"/>
<feature type="region of interest" description="Disordered" evidence="1">
    <location>
        <begin position="40"/>
        <end position="75"/>
    </location>
</feature>
<accession>A0A7T8GZ47</accession>
<dbReference type="EMBL" id="CP045898">
    <property type="protein sequence ID" value="QQP40535.1"/>
    <property type="molecule type" value="Genomic_DNA"/>
</dbReference>
<evidence type="ECO:0000256" key="1">
    <source>
        <dbReference type="SAM" id="MobiDB-lite"/>
    </source>
</evidence>
<evidence type="ECO:0000313" key="2">
    <source>
        <dbReference type="EMBL" id="QQP40535.1"/>
    </source>
</evidence>
<dbReference type="AlphaFoldDB" id="A0A7T8GZ47"/>
<name>A0A7T8GZ47_CALRO</name>
<sequence>MCDEDQPHILLSADRQVLSKGISKTSIKHPHPLNRVISTIGSKQEESQREIDVSLNDNLNRLPDDSLTKMCTTSP</sequence>
<keyword evidence="3" id="KW-1185">Reference proteome</keyword>
<gene>
    <name evidence="2" type="ORF">FKW44_014613</name>
</gene>
<dbReference type="Proteomes" id="UP000595437">
    <property type="component" value="Chromosome 9"/>
</dbReference>
<feature type="compositionally biased region" description="Basic and acidic residues" evidence="1">
    <location>
        <begin position="43"/>
        <end position="52"/>
    </location>
</feature>
<evidence type="ECO:0000313" key="3">
    <source>
        <dbReference type="Proteomes" id="UP000595437"/>
    </source>
</evidence>
<organism evidence="2 3">
    <name type="scientific">Caligus rogercresseyi</name>
    <name type="common">Sea louse</name>
    <dbReference type="NCBI Taxonomy" id="217165"/>
    <lineage>
        <taxon>Eukaryota</taxon>
        <taxon>Metazoa</taxon>
        <taxon>Ecdysozoa</taxon>
        <taxon>Arthropoda</taxon>
        <taxon>Crustacea</taxon>
        <taxon>Multicrustacea</taxon>
        <taxon>Hexanauplia</taxon>
        <taxon>Copepoda</taxon>
        <taxon>Siphonostomatoida</taxon>
        <taxon>Caligidae</taxon>
        <taxon>Caligus</taxon>
    </lineage>
</organism>
<protein>
    <submittedName>
        <fullName evidence="2">Uncharacterized protein</fullName>
    </submittedName>
</protein>